<gene>
    <name evidence="3" type="ORF">DDZ44_04955</name>
</gene>
<dbReference type="SUPFAM" id="SSF103039">
    <property type="entry name" value="CheC-like"/>
    <property type="match status" value="1"/>
</dbReference>
<keyword evidence="1" id="KW-0145">Chemotaxis</keyword>
<comment type="caution">
    <text evidence="3">The sequence shown here is derived from an EMBL/GenBank/DDBJ whole genome shotgun (WGS) entry which is preliminary data.</text>
</comment>
<dbReference type="PANTHER" id="PTHR39452">
    <property type="entry name" value="CHEY-P PHOSPHATASE CHEX"/>
    <property type="match status" value="1"/>
</dbReference>
<dbReference type="InterPro" id="IPR028051">
    <property type="entry name" value="CheX-like_dom"/>
</dbReference>
<evidence type="ECO:0000256" key="1">
    <source>
        <dbReference type="ARBA" id="ARBA00022500"/>
    </source>
</evidence>
<dbReference type="Pfam" id="PF13690">
    <property type="entry name" value="CheX"/>
    <property type="match status" value="1"/>
</dbReference>
<evidence type="ECO:0000313" key="4">
    <source>
        <dbReference type="Proteomes" id="UP000263273"/>
    </source>
</evidence>
<dbReference type="Proteomes" id="UP000263273">
    <property type="component" value="Unassembled WGS sequence"/>
</dbReference>
<organism evidence="3 4">
    <name type="scientific">Syntrophomonas wolfei</name>
    <dbReference type="NCBI Taxonomy" id="863"/>
    <lineage>
        <taxon>Bacteria</taxon>
        <taxon>Bacillati</taxon>
        <taxon>Bacillota</taxon>
        <taxon>Clostridia</taxon>
        <taxon>Eubacteriales</taxon>
        <taxon>Syntrophomonadaceae</taxon>
        <taxon>Syntrophomonas</taxon>
    </lineage>
</organism>
<name>A0A354YYG0_9FIRM</name>
<dbReference type="STRING" id="378794.GCA_001570625_00672"/>
<dbReference type="OMA" id="FFLDMPP"/>
<proteinExistence type="predicted"/>
<dbReference type="CDD" id="cd17906">
    <property type="entry name" value="CheX"/>
    <property type="match status" value="1"/>
</dbReference>
<protein>
    <submittedName>
        <fullName evidence="3">Chemotaxis protein CheX</fullName>
    </submittedName>
</protein>
<dbReference type="EMBL" id="DNZF01000108">
    <property type="protein sequence ID" value="HBK53267.1"/>
    <property type="molecule type" value="Genomic_DNA"/>
</dbReference>
<evidence type="ECO:0000313" key="3">
    <source>
        <dbReference type="EMBL" id="HBK53267.1"/>
    </source>
</evidence>
<accession>A0A354YYG0</accession>
<dbReference type="GO" id="GO:0006935">
    <property type="term" value="P:chemotaxis"/>
    <property type="evidence" value="ECO:0007669"/>
    <property type="project" value="UniProtKB-KW"/>
</dbReference>
<dbReference type="RefSeq" id="WP_011640853.1">
    <property type="nucleotide sequence ID" value="NZ_DCDX01000123.1"/>
</dbReference>
<dbReference type="InterPro" id="IPR038756">
    <property type="entry name" value="CheX-like"/>
</dbReference>
<dbReference type="PANTHER" id="PTHR39452:SF1">
    <property type="entry name" value="CHEY-P PHOSPHATASE CHEX"/>
    <property type="match status" value="1"/>
</dbReference>
<dbReference type="Gene3D" id="3.40.1550.10">
    <property type="entry name" value="CheC-like"/>
    <property type="match status" value="1"/>
</dbReference>
<reference evidence="3 4" key="1">
    <citation type="journal article" date="2018" name="Nat. Biotechnol.">
        <title>A standardized bacterial taxonomy based on genome phylogeny substantially revises the tree of life.</title>
        <authorList>
            <person name="Parks D.H."/>
            <person name="Chuvochina M."/>
            <person name="Waite D.W."/>
            <person name="Rinke C."/>
            <person name="Skarshewski A."/>
            <person name="Chaumeil P.A."/>
            <person name="Hugenholtz P."/>
        </authorList>
    </citation>
    <scope>NUCLEOTIDE SEQUENCE [LARGE SCALE GENOMIC DNA]</scope>
    <source>
        <strain evidence="3">UBA10948</strain>
    </source>
</reference>
<dbReference type="AlphaFoldDB" id="A0A354YYG0"/>
<evidence type="ECO:0000259" key="2">
    <source>
        <dbReference type="Pfam" id="PF13690"/>
    </source>
</evidence>
<dbReference type="InterPro" id="IPR028976">
    <property type="entry name" value="CheC-like_sf"/>
</dbReference>
<feature type="domain" description="Chemotaxis phosphatase CheX-like" evidence="2">
    <location>
        <begin position="42"/>
        <end position="130"/>
    </location>
</feature>
<sequence length="158" mass="16908">MATNHIVPFVRASVSIFRDMLDLEVRSGETEEEGDSFVSRGFTVIIGFTGGWKGRFFLDMGGETAMHVASTLTGESYSTFAEEEVLLSGAELGNIISGNAITDINNNNPGLNLRLTPPSVFTGEGLTMFNVRLSSCSVLLQTDAGPVKINVAVEEGNK</sequence>